<dbReference type="RefSeq" id="XP_039140519.1">
    <property type="nucleotide sequence ID" value="XM_039284585.1"/>
</dbReference>
<dbReference type="InterPro" id="IPR000308">
    <property type="entry name" value="14-3-3"/>
</dbReference>
<dbReference type="AlphaFoldDB" id="A0AB40CQV6"/>
<evidence type="ECO:0000259" key="3">
    <source>
        <dbReference type="SMART" id="SM00101"/>
    </source>
</evidence>
<dbReference type="Proteomes" id="UP001515500">
    <property type="component" value="Chromosome 15"/>
</dbReference>
<dbReference type="PANTHER" id="PTHR18860">
    <property type="entry name" value="14-3-3 PROTEIN"/>
    <property type="match status" value="1"/>
</dbReference>
<feature type="compositionally biased region" description="Acidic residues" evidence="2">
    <location>
        <begin position="120"/>
        <end position="151"/>
    </location>
</feature>
<dbReference type="InterPro" id="IPR023410">
    <property type="entry name" value="14-3-3_domain"/>
</dbReference>
<dbReference type="SUPFAM" id="SSF48445">
    <property type="entry name" value="14-3-3 protein"/>
    <property type="match status" value="1"/>
</dbReference>
<evidence type="ECO:0000313" key="4">
    <source>
        <dbReference type="Proteomes" id="UP001515500"/>
    </source>
</evidence>
<organism evidence="4 5">
    <name type="scientific">Dioscorea cayennensis subsp. rotundata</name>
    <name type="common">White Guinea yam</name>
    <name type="synonym">Dioscorea rotundata</name>
    <dbReference type="NCBI Taxonomy" id="55577"/>
    <lineage>
        <taxon>Eukaryota</taxon>
        <taxon>Viridiplantae</taxon>
        <taxon>Streptophyta</taxon>
        <taxon>Embryophyta</taxon>
        <taxon>Tracheophyta</taxon>
        <taxon>Spermatophyta</taxon>
        <taxon>Magnoliopsida</taxon>
        <taxon>Liliopsida</taxon>
        <taxon>Dioscoreales</taxon>
        <taxon>Dioscoreaceae</taxon>
        <taxon>Dioscorea</taxon>
    </lineage>
</organism>
<evidence type="ECO:0000313" key="5">
    <source>
        <dbReference type="RefSeq" id="XP_039140519.1"/>
    </source>
</evidence>
<protein>
    <submittedName>
        <fullName evidence="5">14-3-3-like protein GF14 lambda</fullName>
    </submittedName>
</protein>
<dbReference type="Pfam" id="PF00244">
    <property type="entry name" value="14-3-3"/>
    <property type="match status" value="1"/>
</dbReference>
<evidence type="ECO:0000256" key="1">
    <source>
        <dbReference type="ARBA" id="ARBA00006141"/>
    </source>
</evidence>
<dbReference type="Gene3D" id="1.20.190.20">
    <property type="entry name" value="14-3-3 domain"/>
    <property type="match status" value="1"/>
</dbReference>
<feature type="region of interest" description="Disordered" evidence="2">
    <location>
        <begin position="106"/>
        <end position="151"/>
    </location>
</feature>
<feature type="domain" description="14-3-3" evidence="3">
    <location>
        <begin position="11"/>
        <end position="139"/>
    </location>
</feature>
<gene>
    <name evidence="5" type="primary">LOC120277736</name>
</gene>
<evidence type="ECO:0000256" key="2">
    <source>
        <dbReference type="SAM" id="MobiDB-lite"/>
    </source>
</evidence>
<comment type="similarity">
    <text evidence="1">Belongs to the 14-3-3 family.</text>
</comment>
<reference evidence="5" key="1">
    <citation type="submission" date="2025-08" db="UniProtKB">
        <authorList>
            <consortium name="RefSeq"/>
        </authorList>
    </citation>
    <scope>IDENTIFICATION</scope>
</reference>
<name>A0AB40CQV6_DIOCR</name>
<sequence>MAEMAEGRTCEEWEYLTKLAEQAEHYEEMAMFMKNLVQCFSPGEELMVEEWSLFSVAYKNMVRPHLVAWRIVSSIEQKEESFRNEDHIVLMRWYCGRIESELSSRGERDEIIANAKNSLEEDSEKDDDDDDDDDGNENEDIGKDDDDDDDD</sequence>
<dbReference type="SMART" id="SM00101">
    <property type="entry name" value="14_3_3"/>
    <property type="match status" value="1"/>
</dbReference>
<proteinExistence type="inferred from homology"/>
<dbReference type="InterPro" id="IPR036815">
    <property type="entry name" value="14-3-3_dom_sf"/>
</dbReference>
<keyword evidence="4" id="KW-1185">Reference proteome</keyword>
<dbReference type="GeneID" id="120277736"/>
<accession>A0AB40CQV6</accession>